<gene>
    <name evidence="1" type="ORF">L6452_20844</name>
</gene>
<accession>A0ACB9BCY9</accession>
<evidence type="ECO:0000313" key="1">
    <source>
        <dbReference type="EMBL" id="KAI3719938.1"/>
    </source>
</evidence>
<reference evidence="1 2" key="2">
    <citation type="journal article" date="2022" name="Mol. Ecol. Resour.">
        <title>The genomes of chicory, endive, great burdock and yacon provide insights into Asteraceae paleo-polyploidization history and plant inulin production.</title>
        <authorList>
            <person name="Fan W."/>
            <person name="Wang S."/>
            <person name="Wang H."/>
            <person name="Wang A."/>
            <person name="Jiang F."/>
            <person name="Liu H."/>
            <person name="Zhao H."/>
            <person name="Xu D."/>
            <person name="Zhang Y."/>
        </authorList>
    </citation>
    <scope>NUCLEOTIDE SEQUENCE [LARGE SCALE GENOMIC DNA]</scope>
    <source>
        <strain evidence="2">cv. Niubang</strain>
    </source>
</reference>
<organism evidence="1 2">
    <name type="scientific">Arctium lappa</name>
    <name type="common">Greater burdock</name>
    <name type="synonym">Lappa major</name>
    <dbReference type="NCBI Taxonomy" id="4217"/>
    <lineage>
        <taxon>Eukaryota</taxon>
        <taxon>Viridiplantae</taxon>
        <taxon>Streptophyta</taxon>
        <taxon>Embryophyta</taxon>
        <taxon>Tracheophyta</taxon>
        <taxon>Spermatophyta</taxon>
        <taxon>Magnoliopsida</taxon>
        <taxon>eudicotyledons</taxon>
        <taxon>Gunneridae</taxon>
        <taxon>Pentapetalae</taxon>
        <taxon>asterids</taxon>
        <taxon>campanulids</taxon>
        <taxon>Asterales</taxon>
        <taxon>Asteraceae</taxon>
        <taxon>Carduoideae</taxon>
        <taxon>Cardueae</taxon>
        <taxon>Arctiinae</taxon>
        <taxon>Arctium</taxon>
    </lineage>
</organism>
<sequence>MVHLPPKFGSSNDEEEEIQCAICLSKVEDDDEIRELRCDHFFHRNCLDMWFSYRQATCPLCRDNLVVPPKIDGGSSSHEVLFFDFCRTTTSSDNDNDDGTWWLR</sequence>
<dbReference type="EMBL" id="CM042052">
    <property type="protein sequence ID" value="KAI3719938.1"/>
    <property type="molecule type" value="Genomic_DNA"/>
</dbReference>
<evidence type="ECO:0000313" key="2">
    <source>
        <dbReference type="Proteomes" id="UP001055879"/>
    </source>
</evidence>
<keyword evidence="2" id="KW-1185">Reference proteome</keyword>
<proteinExistence type="predicted"/>
<dbReference type="Proteomes" id="UP001055879">
    <property type="component" value="Linkage Group LG06"/>
</dbReference>
<protein>
    <submittedName>
        <fullName evidence="1">Uncharacterized protein</fullName>
    </submittedName>
</protein>
<reference evidence="2" key="1">
    <citation type="journal article" date="2022" name="Mol. Ecol. Resour.">
        <title>The genomes of chicory, endive, great burdock and yacon provide insights into Asteraceae palaeo-polyploidization history and plant inulin production.</title>
        <authorList>
            <person name="Fan W."/>
            <person name="Wang S."/>
            <person name="Wang H."/>
            <person name="Wang A."/>
            <person name="Jiang F."/>
            <person name="Liu H."/>
            <person name="Zhao H."/>
            <person name="Xu D."/>
            <person name="Zhang Y."/>
        </authorList>
    </citation>
    <scope>NUCLEOTIDE SEQUENCE [LARGE SCALE GENOMIC DNA]</scope>
    <source>
        <strain evidence="2">cv. Niubang</strain>
    </source>
</reference>
<comment type="caution">
    <text evidence="1">The sequence shown here is derived from an EMBL/GenBank/DDBJ whole genome shotgun (WGS) entry which is preliminary data.</text>
</comment>
<name>A0ACB9BCY9_ARCLA</name>